<evidence type="ECO:0000313" key="31">
    <source>
        <dbReference type="Ensembl" id="ENSLBEP00000020851.1"/>
    </source>
</evidence>
<dbReference type="InterPro" id="IPR004837">
    <property type="entry name" value="NaCa_Exmemb"/>
</dbReference>
<name>A0A3Q3FKA3_9LABR</name>
<feature type="domain" description="Sodium/calcium exchanger membrane region" evidence="30">
    <location>
        <begin position="160"/>
        <end position="301"/>
    </location>
</feature>
<feature type="transmembrane region" description="Helical" evidence="28">
    <location>
        <begin position="558"/>
        <end position="577"/>
    </location>
</feature>
<dbReference type="GO" id="GO:0008273">
    <property type="term" value="F:calcium, potassium:sodium antiporter activity"/>
    <property type="evidence" value="ECO:0007669"/>
    <property type="project" value="TreeGrafter"/>
</dbReference>
<dbReference type="Pfam" id="PF01699">
    <property type="entry name" value="Na_Ca_ex"/>
    <property type="match status" value="2"/>
</dbReference>
<keyword evidence="3" id="KW-0813">Transport</keyword>
<dbReference type="GO" id="GO:0005262">
    <property type="term" value="F:calcium channel activity"/>
    <property type="evidence" value="ECO:0007669"/>
    <property type="project" value="TreeGrafter"/>
</dbReference>
<feature type="chain" id="PRO_5018699487" description="Sodium/potassium/calcium exchanger 1" evidence="29">
    <location>
        <begin position="33"/>
        <end position="586"/>
    </location>
</feature>
<dbReference type="InterPro" id="IPR004481">
    <property type="entry name" value="K/Na/Ca-exchanger"/>
</dbReference>
<evidence type="ECO:0000259" key="30">
    <source>
        <dbReference type="Pfam" id="PF01699"/>
    </source>
</evidence>
<evidence type="ECO:0000256" key="4">
    <source>
        <dbReference type="ARBA" id="ARBA00022449"/>
    </source>
</evidence>
<feature type="compositionally biased region" description="Acidic residues" evidence="27">
    <location>
        <begin position="47"/>
        <end position="56"/>
    </location>
</feature>
<evidence type="ECO:0000256" key="15">
    <source>
        <dbReference type="ARBA" id="ARBA00022989"/>
    </source>
</evidence>
<evidence type="ECO:0000256" key="11">
    <source>
        <dbReference type="ARBA" id="ARBA00022729"/>
    </source>
</evidence>
<keyword evidence="14" id="KW-0630">Potassium</keyword>
<evidence type="ECO:0000256" key="9">
    <source>
        <dbReference type="ARBA" id="ARBA00022606"/>
    </source>
</evidence>
<dbReference type="AlphaFoldDB" id="A0A3Q3FKA3"/>
<evidence type="ECO:0000256" key="26">
    <source>
        <dbReference type="ARBA" id="ARBA00045976"/>
    </source>
</evidence>
<evidence type="ECO:0000256" key="1">
    <source>
        <dbReference type="ARBA" id="ARBA00004651"/>
    </source>
</evidence>
<evidence type="ECO:0000256" key="28">
    <source>
        <dbReference type="SAM" id="Phobius"/>
    </source>
</evidence>
<dbReference type="FunFam" id="1.20.1420.30:FF:000009">
    <property type="entry name" value="sodium/potassium/calcium exchanger 5 isoform X2"/>
    <property type="match status" value="1"/>
</dbReference>
<comment type="subcellular location">
    <subcellularLocation>
        <location evidence="1">Cell membrane</location>
        <topology evidence="1">Multi-pass membrane protein</topology>
    </subcellularLocation>
</comment>
<dbReference type="InterPro" id="IPR044880">
    <property type="entry name" value="NCX_ion-bd_dom_sf"/>
</dbReference>
<keyword evidence="10 28" id="KW-0812">Transmembrane</keyword>
<feature type="region of interest" description="Disordered" evidence="27">
    <location>
        <begin position="42"/>
        <end position="68"/>
    </location>
</feature>
<proteinExistence type="inferred from homology"/>
<keyword evidence="8" id="KW-0109">Calcium transport</keyword>
<evidence type="ECO:0000313" key="32">
    <source>
        <dbReference type="Proteomes" id="UP000261660"/>
    </source>
</evidence>
<dbReference type="InParanoid" id="A0A3Q3FKA3"/>
<evidence type="ECO:0000256" key="7">
    <source>
        <dbReference type="ARBA" id="ARBA00022553"/>
    </source>
</evidence>
<dbReference type="PANTHER" id="PTHR10846">
    <property type="entry name" value="SODIUM/POTASSIUM/CALCIUM EXCHANGER"/>
    <property type="match status" value="1"/>
</dbReference>
<evidence type="ECO:0000256" key="14">
    <source>
        <dbReference type="ARBA" id="ARBA00022958"/>
    </source>
</evidence>
<keyword evidence="13" id="KW-0769">Symport</keyword>
<evidence type="ECO:0000256" key="19">
    <source>
        <dbReference type="ARBA" id="ARBA00023201"/>
    </source>
</evidence>
<evidence type="ECO:0000256" key="3">
    <source>
        <dbReference type="ARBA" id="ARBA00022448"/>
    </source>
</evidence>
<sequence length="586" mass="65939">MKCVRRKCLQPSRVLLLLSVTFLFNFYQPTISASVHETFPSPRVGEDFGEDSDEGVGEMTKGTSQEETLRTAHGLESAGQTTAQMHTVYQPDTSDHQESDLTESSPCPKQTIVHCPSATSEPATTITPALPDPVPYVRSKYPTDLFSVEDRGRGWVILHIIGMTYMFISLAIVCDEFFVPALQVITDKLAISDEVTGATFMAAGSSAPKFFATIIGVFLAHNNVGVGQIVCSAAFNLLFVIGMCAVFSREVLRLTWWPLFRDVSFYIFDLILLIIFFLDNVITWWESMMLVTSYSLYVIFMKFNVQIERAFKRKHHNHRDILMVFDVEEQEKECVPTGQDGSEDSKSVLGPEDDIHKDGRDSVKNNCENLVKEEREEEKEKGTTDRPLSLNWPDTLLKQATYLLLLPIIFPLWLTIPDVRNQKSRKLVVITFLGSILWIAVFSYFMVWWAHQVGETIGIPDHIMTPLAAELSMPDLITSVIVARKGRGDMAVSSSMGRNIFCITLGLAVPWLLLSSFSGFAPVPVSSSGFFCIVVLLLFPLLSVIISVASCKWKMSKVLGFTMLLFYLIFQAIRFMFHYRFIVCPV</sequence>
<keyword evidence="6" id="KW-0633">Potassium transport</keyword>
<dbReference type="Ensembl" id="ENSLBET00000021979.1">
    <property type="protein sequence ID" value="ENSLBEP00000020851.1"/>
    <property type="gene ID" value="ENSLBEG00000016038.1"/>
</dbReference>
<keyword evidence="32" id="KW-1185">Reference proteome</keyword>
<keyword evidence="11 29" id="KW-0732">Signal</keyword>
<dbReference type="PANTHER" id="PTHR10846:SF36">
    <property type="entry name" value="SODIUM_POTASSIUM_CALCIUM EXCHANGER 1"/>
    <property type="match status" value="1"/>
</dbReference>
<keyword evidence="12" id="KW-0106">Calcium</keyword>
<keyword evidence="18 28" id="KW-0472">Membrane</keyword>
<dbReference type="GO" id="GO:0015293">
    <property type="term" value="F:symporter activity"/>
    <property type="evidence" value="ECO:0007669"/>
    <property type="project" value="UniProtKB-KW"/>
</dbReference>
<evidence type="ECO:0000256" key="24">
    <source>
        <dbReference type="ARBA" id="ARBA00042297"/>
    </source>
</evidence>
<feature type="signal peptide" evidence="29">
    <location>
        <begin position="1"/>
        <end position="32"/>
    </location>
</feature>
<dbReference type="FunFam" id="1.20.1420.30:FF:000004">
    <property type="entry name" value="Sodium/potassium/calcium exchanger 2 isoform 1"/>
    <property type="match status" value="1"/>
</dbReference>
<feature type="domain" description="Sodium/calcium exchanger membrane region" evidence="30">
    <location>
        <begin position="429"/>
        <end position="575"/>
    </location>
</feature>
<reference evidence="31" key="2">
    <citation type="submission" date="2025-09" db="UniProtKB">
        <authorList>
            <consortium name="Ensembl"/>
        </authorList>
    </citation>
    <scope>IDENTIFICATION</scope>
</reference>
<evidence type="ECO:0000256" key="23">
    <source>
        <dbReference type="ARBA" id="ARBA00042035"/>
    </source>
</evidence>
<organism evidence="31 32">
    <name type="scientific">Labrus bergylta</name>
    <name type="common">ballan wrasse</name>
    <dbReference type="NCBI Taxonomy" id="56723"/>
    <lineage>
        <taxon>Eukaryota</taxon>
        <taxon>Metazoa</taxon>
        <taxon>Chordata</taxon>
        <taxon>Craniata</taxon>
        <taxon>Vertebrata</taxon>
        <taxon>Euteleostomi</taxon>
        <taxon>Actinopterygii</taxon>
        <taxon>Neopterygii</taxon>
        <taxon>Teleostei</taxon>
        <taxon>Neoteleostei</taxon>
        <taxon>Acanthomorphata</taxon>
        <taxon>Eupercaria</taxon>
        <taxon>Labriformes</taxon>
        <taxon>Labridae</taxon>
        <taxon>Labrus</taxon>
    </lineage>
</organism>
<evidence type="ECO:0000256" key="25">
    <source>
        <dbReference type="ARBA" id="ARBA00042684"/>
    </source>
</evidence>
<evidence type="ECO:0000256" key="18">
    <source>
        <dbReference type="ARBA" id="ARBA00023136"/>
    </source>
</evidence>
<dbReference type="GO" id="GO:0006874">
    <property type="term" value="P:intracellular calcium ion homeostasis"/>
    <property type="evidence" value="ECO:0007669"/>
    <property type="project" value="TreeGrafter"/>
</dbReference>
<dbReference type="GO" id="GO:0007601">
    <property type="term" value="P:visual perception"/>
    <property type="evidence" value="ECO:0007669"/>
    <property type="project" value="UniProtKB-KW"/>
</dbReference>
<evidence type="ECO:0000256" key="16">
    <source>
        <dbReference type="ARBA" id="ARBA00023053"/>
    </source>
</evidence>
<feature type="transmembrane region" description="Helical" evidence="28">
    <location>
        <begin position="226"/>
        <end position="247"/>
    </location>
</feature>
<evidence type="ECO:0000256" key="2">
    <source>
        <dbReference type="ARBA" id="ARBA00005364"/>
    </source>
</evidence>
<keyword evidence="16" id="KW-0915">Sodium</keyword>
<evidence type="ECO:0000256" key="17">
    <source>
        <dbReference type="ARBA" id="ARBA00023065"/>
    </source>
</evidence>
<dbReference type="GO" id="GO:0060291">
    <property type="term" value="P:long-term synaptic potentiation"/>
    <property type="evidence" value="ECO:0007669"/>
    <property type="project" value="TreeGrafter"/>
</dbReference>
<evidence type="ECO:0000256" key="22">
    <source>
        <dbReference type="ARBA" id="ARBA00040585"/>
    </source>
</evidence>
<feature type="transmembrane region" description="Helical" evidence="28">
    <location>
        <begin position="396"/>
        <end position="416"/>
    </location>
</feature>
<evidence type="ECO:0000256" key="29">
    <source>
        <dbReference type="SAM" id="SignalP"/>
    </source>
</evidence>
<feature type="transmembrane region" description="Helical" evidence="28">
    <location>
        <begin position="428"/>
        <end position="450"/>
    </location>
</feature>
<dbReference type="GO" id="GO:0060292">
    <property type="term" value="P:long-term synaptic depression"/>
    <property type="evidence" value="ECO:0007669"/>
    <property type="project" value="TreeGrafter"/>
</dbReference>
<protein>
    <recommendedName>
        <fullName evidence="22">Sodium/potassium/calcium exchanger 1</fullName>
    </recommendedName>
    <alternativeName>
        <fullName evidence="23">Na(+)/K(+)/Ca(2+)-exchange protein 1</fullName>
    </alternativeName>
    <alternativeName>
        <fullName evidence="24">Retinal rod Na-Ca+K exchanger</fullName>
    </alternativeName>
    <alternativeName>
        <fullName evidence="25">Solute carrier family 24 member 1</fullName>
    </alternativeName>
</protein>
<dbReference type="GO" id="GO:0005886">
    <property type="term" value="C:plasma membrane"/>
    <property type="evidence" value="ECO:0007669"/>
    <property type="project" value="UniProtKB-SubCell"/>
</dbReference>
<feature type="region of interest" description="Disordered" evidence="27">
    <location>
        <begin position="334"/>
        <end position="354"/>
    </location>
</feature>
<dbReference type="STRING" id="56723.ENSLBEP00000020851"/>
<accession>A0A3Q3FKA3</accession>
<keyword evidence="4" id="KW-0050">Antiport</keyword>
<dbReference type="GeneTree" id="ENSGT01030000234532"/>
<feature type="transmembrane region" description="Helical" evidence="28">
    <location>
        <begin position="195"/>
        <end position="220"/>
    </location>
</feature>
<dbReference type="Gene3D" id="1.20.1420.30">
    <property type="entry name" value="NCX, central ion-binding region"/>
    <property type="match status" value="2"/>
</dbReference>
<evidence type="ECO:0000256" key="13">
    <source>
        <dbReference type="ARBA" id="ARBA00022847"/>
    </source>
</evidence>
<evidence type="ECO:0000256" key="27">
    <source>
        <dbReference type="SAM" id="MobiDB-lite"/>
    </source>
</evidence>
<feature type="transmembrane region" description="Helical" evidence="28">
    <location>
        <begin position="500"/>
        <end position="521"/>
    </location>
</feature>
<dbReference type="Proteomes" id="UP000261660">
    <property type="component" value="Unplaced"/>
</dbReference>
<keyword evidence="15 28" id="KW-1133">Transmembrane helix</keyword>
<keyword evidence="17" id="KW-0406">Ion transport</keyword>
<evidence type="ECO:0000256" key="10">
    <source>
        <dbReference type="ARBA" id="ARBA00022692"/>
    </source>
</evidence>
<evidence type="ECO:0000256" key="20">
    <source>
        <dbReference type="ARBA" id="ARBA00023305"/>
    </source>
</evidence>
<feature type="transmembrane region" description="Helical" evidence="28">
    <location>
        <begin position="155"/>
        <end position="174"/>
    </location>
</feature>
<comment type="catalytic activity">
    <reaction evidence="21">
        <text>Ca(2+)(out) + K(+)(out) + 4 Na(+)(in) = Ca(2+)(in) + K(+)(in) + 4 Na(+)(out)</text>
        <dbReference type="Rhea" id="RHEA:69967"/>
        <dbReference type="ChEBI" id="CHEBI:29101"/>
        <dbReference type="ChEBI" id="CHEBI:29103"/>
        <dbReference type="ChEBI" id="CHEBI:29108"/>
    </reaction>
</comment>
<comment type="similarity">
    <text evidence="2">Belongs to the Ca(2+):cation antiporter (CaCA) (TC 2.A.19) family. SLC24A subfamily.</text>
</comment>
<keyword evidence="9" id="KW-0716">Sensory transduction</keyword>
<dbReference type="OrthoDB" id="2127281at2759"/>
<feature type="transmembrane region" description="Helical" evidence="28">
    <location>
        <begin position="259"/>
        <end position="278"/>
    </location>
</feature>
<evidence type="ECO:0000256" key="12">
    <source>
        <dbReference type="ARBA" id="ARBA00022837"/>
    </source>
</evidence>
<evidence type="ECO:0000256" key="8">
    <source>
        <dbReference type="ARBA" id="ARBA00022568"/>
    </source>
</evidence>
<dbReference type="NCBIfam" id="TIGR00367">
    <property type="entry name" value="calcium/sodium antiporter"/>
    <property type="match status" value="1"/>
</dbReference>
<keyword evidence="19" id="KW-0739">Sodium transport</keyword>
<keyword evidence="7" id="KW-0597">Phosphoprotein</keyword>
<evidence type="ECO:0000256" key="5">
    <source>
        <dbReference type="ARBA" id="ARBA00022475"/>
    </source>
</evidence>
<comment type="function">
    <text evidence="26">Calcium, potassium:sodium antiporter that transports 1 Ca(2+) and 1 K(+) in exchange for 4 Na(+). Critical component of the visual transduction cascade, controlling the calcium concentration of outer segments during light and darkness. Light causes a rapid lowering of cytosolic free calcium in the outer segment of both retinal rod and cone photoreceptors and the light-induced lowering of calcium is caused by extrusion via this protein which plays a key role in the process of light adaptation.</text>
</comment>
<evidence type="ECO:0000256" key="6">
    <source>
        <dbReference type="ARBA" id="ARBA00022538"/>
    </source>
</evidence>
<reference evidence="31" key="1">
    <citation type="submission" date="2025-08" db="UniProtKB">
        <authorList>
            <consortium name="Ensembl"/>
        </authorList>
    </citation>
    <scope>IDENTIFICATION</scope>
</reference>
<keyword evidence="20" id="KW-0844">Vision</keyword>
<feature type="transmembrane region" description="Helical" evidence="28">
    <location>
        <begin position="527"/>
        <end position="546"/>
    </location>
</feature>
<keyword evidence="5" id="KW-1003">Cell membrane</keyword>
<evidence type="ECO:0000256" key="21">
    <source>
        <dbReference type="ARBA" id="ARBA00033627"/>
    </source>
</evidence>